<keyword evidence="3" id="KW-0808">Transferase</keyword>
<reference evidence="11 12" key="1">
    <citation type="submission" date="2010-12" db="EMBL/GenBank/DDBJ databases">
        <title>Complete sequence of Desulfurispirillum indicum S5.</title>
        <authorList>
            <consortium name="US DOE Joint Genome Institute"/>
            <person name="Lucas S."/>
            <person name="Copeland A."/>
            <person name="Lapidus A."/>
            <person name="Cheng J.-F."/>
            <person name="Goodwin L."/>
            <person name="Pitluck S."/>
            <person name="Chertkov O."/>
            <person name="Held B."/>
            <person name="Detter J.C."/>
            <person name="Han C."/>
            <person name="Tapia R."/>
            <person name="Land M."/>
            <person name="Hauser L."/>
            <person name="Kyrpides N."/>
            <person name="Ivanova N."/>
            <person name="Mikhailova N."/>
            <person name="Haggblom M."/>
            <person name="Rauschenbach I."/>
            <person name="Bini E."/>
            <person name="Woyke T."/>
        </authorList>
    </citation>
    <scope>NUCLEOTIDE SEQUENCE [LARGE SCALE GENOMIC DNA]</scope>
    <source>
        <strain evidence="12">ATCC BAA-1389 / DSM 22839 / S5</strain>
    </source>
</reference>
<protein>
    <submittedName>
        <fullName evidence="11">RNA polymerase sigma-54 factor, RpoN</fullName>
    </submittedName>
</protein>
<dbReference type="STRING" id="653733.Selin_0592"/>
<keyword evidence="2" id="KW-0240">DNA-directed RNA polymerase</keyword>
<feature type="domain" description="RNA polymerase sigma factor 54 DNA-binding" evidence="9">
    <location>
        <begin position="310"/>
        <end position="464"/>
    </location>
</feature>
<dbReference type="Gene3D" id="1.10.10.60">
    <property type="entry name" value="Homeodomain-like"/>
    <property type="match status" value="1"/>
</dbReference>
<dbReference type="GO" id="GO:0000428">
    <property type="term" value="C:DNA-directed RNA polymerase complex"/>
    <property type="evidence" value="ECO:0007669"/>
    <property type="project" value="UniProtKB-KW"/>
</dbReference>
<dbReference type="Proteomes" id="UP000002572">
    <property type="component" value="Chromosome"/>
</dbReference>
<dbReference type="RefSeq" id="WP_013505228.1">
    <property type="nucleotide sequence ID" value="NC_014836.1"/>
</dbReference>
<dbReference type="InParanoid" id="E6W108"/>
<dbReference type="GO" id="GO:0003677">
    <property type="term" value="F:DNA binding"/>
    <property type="evidence" value="ECO:0007669"/>
    <property type="project" value="UniProtKB-KW"/>
</dbReference>
<dbReference type="Pfam" id="PF00309">
    <property type="entry name" value="Sigma54_AID"/>
    <property type="match status" value="1"/>
</dbReference>
<keyword evidence="5" id="KW-0805">Transcription regulation</keyword>
<dbReference type="InterPro" id="IPR000394">
    <property type="entry name" value="RNA_pol_sigma_54"/>
</dbReference>
<dbReference type="PIRSF" id="PIRSF000774">
    <property type="entry name" value="RpoN"/>
    <property type="match status" value="1"/>
</dbReference>
<dbReference type="PANTHER" id="PTHR32248">
    <property type="entry name" value="RNA POLYMERASE SIGMA-54 FACTOR"/>
    <property type="match status" value="1"/>
</dbReference>
<organism evidence="11 12">
    <name type="scientific">Desulfurispirillum indicum (strain ATCC BAA-1389 / DSM 22839 / S5)</name>
    <dbReference type="NCBI Taxonomy" id="653733"/>
    <lineage>
        <taxon>Bacteria</taxon>
        <taxon>Pseudomonadati</taxon>
        <taxon>Chrysiogenota</taxon>
        <taxon>Chrysiogenia</taxon>
        <taxon>Chrysiogenales</taxon>
        <taxon>Chrysiogenaceae</taxon>
        <taxon>Desulfurispirillum</taxon>
    </lineage>
</organism>
<dbReference type="PRINTS" id="PR00045">
    <property type="entry name" value="SIGMA54FCT"/>
</dbReference>
<feature type="domain" description="RNA polymerase sigma factor 54 core-binding" evidence="10">
    <location>
        <begin position="103"/>
        <end position="296"/>
    </location>
</feature>
<keyword evidence="4" id="KW-0548">Nucleotidyltransferase</keyword>
<dbReference type="InterPro" id="IPR038709">
    <property type="entry name" value="RpoN_core-bd_sf"/>
</dbReference>
<dbReference type="HOGENOM" id="CLU_020569_0_1_0"/>
<gene>
    <name evidence="11" type="ordered locus">Selin_0592</name>
</gene>
<dbReference type="OrthoDB" id="9814402at2"/>
<dbReference type="NCBIfam" id="TIGR02395">
    <property type="entry name" value="rpoN_sigma"/>
    <property type="match status" value="1"/>
</dbReference>
<keyword evidence="6" id="KW-0731">Sigma factor</keyword>
<accession>E6W108</accession>
<dbReference type="FunCoup" id="E6W108">
    <property type="interactions" value="213"/>
</dbReference>
<dbReference type="PROSITE" id="PS50044">
    <property type="entry name" value="SIGMA54_3"/>
    <property type="match status" value="1"/>
</dbReference>
<dbReference type="GO" id="GO:0016779">
    <property type="term" value="F:nucleotidyltransferase activity"/>
    <property type="evidence" value="ECO:0007669"/>
    <property type="project" value="UniProtKB-KW"/>
</dbReference>
<keyword evidence="8" id="KW-0804">Transcription</keyword>
<evidence type="ECO:0000256" key="6">
    <source>
        <dbReference type="ARBA" id="ARBA00023082"/>
    </source>
</evidence>
<dbReference type="eggNOG" id="COG1508">
    <property type="taxonomic scope" value="Bacteria"/>
</dbReference>
<keyword evidence="7" id="KW-0238">DNA-binding</keyword>
<dbReference type="KEGG" id="din:Selin_0592"/>
<dbReference type="InterPro" id="IPR007046">
    <property type="entry name" value="RNA_pol_sigma_54_core-bd"/>
</dbReference>
<dbReference type="GO" id="GO:0006352">
    <property type="term" value="P:DNA-templated transcription initiation"/>
    <property type="evidence" value="ECO:0007669"/>
    <property type="project" value="InterPro"/>
</dbReference>
<comment type="similarity">
    <text evidence="1">Belongs to the sigma-54 factor family.</text>
</comment>
<dbReference type="GO" id="GO:0001216">
    <property type="term" value="F:DNA-binding transcription activator activity"/>
    <property type="evidence" value="ECO:0007669"/>
    <property type="project" value="InterPro"/>
</dbReference>
<evidence type="ECO:0000256" key="3">
    <source>
        <dbReference type="ARBA" id="ARBA00022679"/>
    </source>
</evidence>
<evidence type="ECO:0000259" key="10">
    <source>
        <dbReference type="Pfam" id="PF04963"/>
    </source>
</evidence>
<name>E6W108_DESIS</name>
<dbReference type="PANTHER" id="PTHR32248:SF4">
    <property type="entry name" value="RNA POLYMERASE SIGMA-54 FACTOR"/>
    <property type="match status" value="1"/>
</dbReference>
<evidence type="ECO:0000313" key="12">
    <source>
        <dbReference type="Proteomes" id="UP000002572"/>
    </source>
</evidence>
<keyword evidence="12" id="KW-1185">Reference proteome</keyword>
<evidence type="ECO:0000256" key="8">
    <source>
        <dbReference type="ARBA" id="ARBA00023163"/>
    </source>
</evidence>
<dbReference type="AlphaFoldDB" id="E6W108"/>
<evidence type="ECO:0000256" key="5">
    <source>
        <dbReference type="ARBA" id="ARBA00023015"/>
    </source>
</evidence>
<dbReference type="Gene3D" id="1.10.10.1330">
    <property type="entry name" value="RNA polymerase sigma-54 factor, core-binding domain"/>
    <property type="match status" value="1"/>
</dbReference>
<dbReference type="PROSITE" id="PS00718">
    <property type="entry name" value="SIGMA54_2"/>
    <property type="match status" value="1"/>
</dbReference>
<evidence type="ECO:0000256" key="1">
    <source>
        <dbReference type="ARBA" id="ARBA00008798"/>
    </source>
</evidence>
<dbReference type="Pfam" id="PF04552">
    <property type="entry name" value="Sigma54_DBD"/>
    <property type="match status" value="1"/>
</dbReference>
<evidence type="ECO:0000256" key="2">
    <source>
        <dbReference type="ARBA" id="ARBA00022478"/>
    </source>
</evidence>
<dbReference type="GO" id="GO:0016987">
    <property type="term" value="F:sigma factor activity"/>
    <property type="evidence" value="ECO:0007669"/>
    <property type="project" value="UniProtKB-KW"/>
</dbReference>
<evidence type="ECO:0000259" key="9">
    <source>
        <dbReference type="Pfam" id="PF04552"/>
    </source>
</evidence>
<sequence length="467" mass="52775">MRTGMSLGQTQTLQQSLVMTPALQQAIKLLQLSRLELEEQIETELLENPVLEAEPAGSTDEWDEVPAQVSEGEKEINDFENYLNSYGENFSEGASYEIPDDEYETPIKNRESFTAMLLGQLGLMKIGEEQRGAAYILVNNLDEDGYLRVPLEELASEHYPVALLEEVLVEVVQNLEPLGVGSRSIKEFLLVQLENMSHRELTAPYDVVRGIIEKFLEEMDKKGLKKITRVLKCTEEEALEAIALIRDMEPVPAQGYVDDENSTVIPDVYYVKDKDGQFLVLTNDDGLPRLNVNHSYIQLAKSAPDKESYAYIERKYQAAKWFIKSIEQRQKTILRVAQSILKFQGEFFHRGPMYLKGLNLREVADDIGVHESTVSRVTTSKYAHTPYGIYELKFFFGSGIKGGSLSVDVLKHRLREIIEGENPQKPLSDEKLVSMLAAEGFDVARRTVAKYRADLGIPTASARKNKL</sequence>
<dbReference type="InterPro" id="IPR007634">
    <property type="entry name" value="RNA_pol_sigma_54_DNA-bd"/>
</dbReference>
<proteinExistence type="inferred from homology"/>
<evidence type="ECO:0000256" key="7">
    <source>
        <dbReference type="ARBA" id="ARBA00023125"/>
    </source>
</evidence>
<evidence type="ECO:0000256" key="4">
    <source>
        <dbReference type="ARBA" id="ARBA00022695"/>
    </source>
</evidence>
<evidence type="ECO:0000313" key="11">
    <source>
        <dbReference type="EMBL" id="ADU65340.1"/>
    </source>
</evidence>
<dbReference type="Pfam" id="PF04963">
    <property type="entry name" value="Sigma54_CBD"/>
    <property type="match status" value="1"/>
</dbReference>
<dbReference type="EMBL" id="CP002432">
    <property type="protein sequence ID" value="ADU65340.1"/>
    <property type="molecule type" value="Genomic_DNA"/>
</dbReference>